<feature type="binding site" evidence="2">
    <location>
        <position position="140"/>
    </location>
    <ligand>
        <name>Fe cation</name>
        <dbReference type="ChEBI" id="CHEBI:24875"/>
    </ligand>
</feature>
<comment type="function">
    <text evidence="2">Removes the formyl group from the N-terminal Met of newly synthesized proteins. Requires at least a dipeptide for an efficient rate of reaction. N-terminal L-methionine is a prerequisite for activity but the enzyme has broad specificity at other positions.</text>
</comment>
<protein>
    <recommendedName>
        <fullName evidence="2">Peptide deformylase</fullName>
        <shortName evidence="2">PDF</shortName>
        <ecNumber evidence="2">3.5.1.88</ecNumber>
    </recommendedName>
    <alternativeName>
        <fullName evidence="2">Polypeptide deformylase</fullName>
    </alternativeName>
</protein>
<sequence>MSTLTIVKYGHPILREKARDVKKFGSRERDLITAMAETMYEARGIGLAAPQVGISERLFVVDVDQDDEIGPSSRRLRVFINPEIIWESEEDEPFKEGCLSIPGVEAEVYRPSRIKVVARDENFEPFELEAGELLARVIQHEFDHLEGILFVDRVAASRRAALAGQLNKIKRATLEDLRAAGLAI</sequence>
<comment type="catalytic activity">
    <reaction evidence="2">
        <text>N-terminal N-formyl-L-methionyl-[peptide] + H2O = N-terminal L-methionyl-[peptide] + formate</text>
        <dbReference type="Rhea" id="RHEA:24420"/>
        <dbReference type="Rhea" id="RHEA-COMP:10639"/>
        <dbReference type="Rhea" id="RHEA-COMP:10640"/>
        <dbReference type="ChEBI" id="CHEBI:15377"/>
        <dbReference type="ChEBI" id="CHEBI:15740"/>
        <dbReference type="ChEBI" id="CHEBI:49298"/>
        <dbReference type="ChEBI" id="CHEBI:64731"/>
        <dbReference type="EC" id="3.5.1.88"/>
    </reaction>
</comment>
<dbReference type="EMBL" id="CP030759">
    <property type="protein sequence ID" value="AXA35126.1"/>
    <property type="molecule type" value="Genomic_DNA"/>
</dbReference>
<feature type="active site" evidence="2">
    <location>
        <position position="141"/>
    </location>
</feature>
<dbReference type="NCBIfam" id="NF001159">
    <property type="entry name" value="PRK00150.1-3"/>
    <property type="match status" value="1"/>
</dbReference>
<dbReference type="EC" id="3.5.1.88" evidence="2"/>
<dbReference type="Gene3D" id="3.90.45.10">
    <property type="entry name" value="Peptide deformylase"/>
    <property type="match status" value="1"/>
</dbReference>
<feature type="binding site" evidence="2">
    <location>
        <position position="144"/>
    </location>
    <ligand>
        <name>Fe cation</name>
        <dbReference type="ChEBI" id="CHEBI:24875"/>
    </ligand>
</feature>
<dbReference type="CDD" id="cd00487">
    <property type="entry name" value="Pep_deformylase"/>
    <property type="match status" value="1"/>
</dbReference>
<dbReference type="HAMAP" id="MF_00163">
    <property type="entry name" value="Pep_deformylase"/>
    <property type="match status" value="1"/>
</dbReference>
<proteinExistence type="inferred from homology"/>
<dbReference type="PIRSF" id="PIRSF004749">
    <property type="entry name" value="Pep_def"/>
    <property type="match status" value="1"/>
</dbReference>
<keyword evidence="2" id="KW-0378">Hydrolase</keyword>
<keyword evidence="2" id="KW-0648">Protein biosynthesis</keyword>
<feature type="binding site" evidence="2">
    <location>
        <position position="98"/>
    </location>
    <ligand>
        <name>Fe cation</name>
        <dbReference type="ChEBI" id="CHEBI:24875"/>
    </ligand>
</feature>
<evidence type="ECO:0000313" key="3">
    <source>
        <dbReference type="EMBL" id="AXA35126.1"/>
    </source>
</evidence>
<dbReference type="InterPro" id="IPR036821">
    <property type="entry name" value="Peptide_deformylase_sf"/>
</dbReference>
<dbReference type="KEGG" id="schv:BRCON_0349"/>
<evidence type="ECO:0000256" key="2">
    <source>
        <dbReference type="HAMAP-Rule" id="MF_00163"/>
    </source>
</evidence>
<dbReference type="PANTHER" id="PTHR10458:SF22">
    <property type="entry name" value="PEPTIDE DEFORMYLASE"/>
    <property type="match status" value="1"/>
</dbReference>
<name>A0A2Z4Y2J9_SUMC1</name>
<dbReference type="SUPFAM" id="SSF56420">
    <property type="entry name" value="Peptide deformylase"/>
    <property type="match status" value="1"/>
</dbReference>
<dbReference type="GO" id="GO:0006412">
    <property type="term" value="P:translation"/>
    <property type="evidence" value="ECO:0007669"/>
    <property type="project" value="UniProtKB-UniRule"/>
</dbReference>
<reference evidence="3 4" key="1">
    <citation type="submission" date="2018-05" db="EMBL/GenBank/DDBJ databases">
        <title>A metagenomic window into the 2 km-deep terrestrial subsurface aquifer revealed taxonomically and functionally diverse microbial community comprising novel uncultured bacterial lineages.</title>
        <authorList>
            <person name="Kadnikov V.V."/>
            <person name="Mardanov A.V."/>
            <person name="Beletsky A.V."/>
            <person name="Banks D."/>
            <person name="Pimenov N.V."/>
            <person name="Frank Y.A."/>
            <person name="Karnachuk O.V."/>
            <person name="Ravin N.V."/>
        </authorList>
    </citation>
    <scope>NUCLEOTIDE SEQUENCE [LARGE SCALE GENOMIC DNA]</scope>
    <source>
        <strain evidence="3">BY</strain>
    </source>
</reference>
<dbReference type="PRINTS" id="PR01576">
    <property type="entry name" value="PDEFORMYLASE"/>
</dbReference>
<evidence type="ECO:0000313" key="4">
    <source>
        <dbReference type="Proteomes" id="UP000262583"/>
    </source>
</evidence>
<organism evidence="3 4">
    <name type="scientific">Sumerlaea chitinivorans</name>
    <dbReference type="NCBI Taxonomy" id="2250252"/>
    <lineage>
        <taxon>Bacteria</taxon>
        <taxon>Candidatus Sumerlaeota</taxon>
        <taxon>Candidatus Sumerlaeia</taxon>
        <taxon>Candidatus Sumerlaeales</taxon>
        <taxon>Candidatus Sumerlaeaceae</taxon>
        <taxon>Candidatus Sumerlaea</taxon>
    </lineage>
</organism>
<comment type="cofactor">
    <cofactor evidence="2">
        <name>Fe(2+)</name>
        <dbReference type="ChEBI" id="CHEBI:29033"/>
    </cofactor>
    <text evidence="2">Binds 1 Fe(2+) ion.</text>
</comment>
<dbReference type="Pfam" id="PF01327">
    <property type="entry name" value="Pep_deformylase"/>
    <property type="match status" value="1"/>
</dbReference>
<dbReference type="AlphaFoldDB" id="A0A2Z4Y2J9"/>
<comment type="similarity">
    <text evidence="1 2">Belongs to the polypeptide deformylase family.</text>
</comment>
<evidence type="ECO:0000256" key="1">
    <source>
        <dbReference type="ARBA" id="ARBA00010759"/>
    </source>
</evidence>
<gene>
    <name evidence="2" type="primary">def</name>
    <name evidence="3" type="ORF">BRCON_0349</name>
</gene>
<accession>A0A2Z4Y2J9</accession>
<dbReference type="GO" id="GO:0042586">
    <property type="term" value="F:peptide deformylase activity"/>
    <property type="evidence" value="ECO:0007669"/>
    <property type="project" value="UniProtKB-UniRule"/>
</dbReference>
<dbReference type="PANTHER" id="PTHR10458">
    <property type="entry name" value="PEPTIDE DEFORMYLASE"/>
    <property type="match status" value="1"/>
</dbReference>
<keyword evidence="2" id="KW-0408">Iron</keyword>
<dbReference type="GO" id="GO:0046872">
    <property type="term" value="F:metal ion binding"/>
    <property type="evidence" value="ECO:0007669"/>
    <property type="project" value="UniProtKB-KW"/>
</dbReference>
<dbReference type="NCBIfam" id="TIGR00079">
    <property type="entry name" value="pept_deformyl"/>
    <property type="match status" value="1"/>
</dbReference>
<keyword evidence="2" id="KW-0479">Metal-binding</keyword>
<dbReference type="InterPro" id="IPR023635">
    <property type="entry name" value="Peptide_deformylase"/>
</dbReference>
<dbReference type="Proteomes" id="UP000262583">
    <property type="component" value="Chromosome"/>
</dbReference>